<evidence type="ECO:0000256" key="1">
    <source>
        <dbReference type="ARBA" id="ARBA00022801"/>
    </source>
</evidence>
<dbReference type="InterPro" id="IPR003010">
    <property type="entry name" value="C-N_Hydrolase"/>
</dbReference>
<evidence type="ECO:0000313" key="3">
    <source>
        <dbReference type="EMBL" id="SEH84710.1"/>
    </source>
</evidence>
<dbReference type="GO" id="GO:0016811">
    <property type="term" value="F:hydrolase activity, acting on carbon-nitrogen (but not peptide) bonds, in linear amides"/>
    <property type="evidence" value="ECO:0007669"/>
    <property type="project" value="InterPro"/>
</dbReference>
<organism evidence="3 4">
    <name type="scientific">Paracoccus alkenifer</name>
    <dbReference type="NCBI Taxonomy" id="65735"/>
    <lineage>
        <taxon>Bacteria</taxon>
        <taxon>Pseudomonadati</taxon>
        <taxon>Pseudomonadota</taxon>
        <taxon>Alphaproteobacteria</taxon>
        <taxon>Rhodobacterales</taxon>
        <taxon>Paracoccaceae</taxon>
        <taxon>Paracoccus</taxon>
    </lineage>
</organism>
<dbReference type="PANTHER" id="PTHR23088">
    <property type="entry name" value="NITRILASE-RELATED"/>
    <property type="match status" value="1"/>
</dbReference>
<dbReference type="EMBL" id="FNXG01000002">
    <property type="protein sequence ID" value="SEH84710.1"/>
    <property type="molecule type" value="Genomic_DNA"/>
</dbReference>
<dbReference type="Pfam" id="PF00795">
    <property type="entry name" value="CN_hydrolase"/>
    <property type="match status" value="1"/>
</dbReference>
<dbReference type="PROSITE" id="PS50263">
    <property type="entry name" value="CN_HYDROLASE"/>
    <property type="match status" value="1"/>
</dbReference>
<proteinExistence type="predicted"/>
<dbReference type="InterPro" id="IPR036526">
    <property type="entry name" value="C-N_Hydrolase_sf"/>
</dbReference>
<reference evidence="4" key="1">
    <citation type="submission" date="2016-10" db="EMBL/GenBank/DDBJ databases">
        <authorList>
            <person name="Varghese N."/>
            <person name="Submissions S."/>
        </authorList>
    </citation>
    <scope>NUCLEOTIDE SEQUENCE [LARGE SCALE GENOMIC DNA]</scope>
    <source>
        <strain evidence="4">DSM 11593</strain>
    </source>
</reference>
<dbReference type="AlphaFoldDB" id="A0A1H6LF73"/>
<accession>A0A1H6LF73</accession>
<name>A0A1H6LF73_9RHOB</name>
<dbReference type="STRING" id="65735.SAMN04488075_1408"/>
<gene>
    <name evidence="3" type="ORF">SAMN04488075_1408</name>
</gene>
<dbReference type="PANTHER" id="PTHR23088:SF27">
    <property type="entry name" value="DEAMINATED GLUTATHIONE AMIDASE"/>
    <property type="match status" value="1"/>
</dbReference>
<dbReference type="Proteomes" id="UP000199125">
    <property type="component" value="Unassembled WGS sequence"/>
</dbReference>
<evidence type="ECO:0000259" key="2">
    <source>
        <dbReference type="PROSITE" id="PS50263"/>
    </source>
</evidence>
<sequence>MLRAALVQLNVGDDPAVNLAATLGFVAQAARGGAQLVLTPEATNLLTPDRERQRAVLWREADDPTLAALRAAASDWRIWLSVGSLSLRHDDPDEPRFVNRSFLIAPDGGIVARYDKIHMFDVEIDGRAIRESAGFRPGAQAVVARGPWPMGLSVCYDLRFAALYRRLALAGARVLTVPSAFHPTTGAAHWHVLLRARAIETGCFVLAAAQTGTHPAPHSPGRDPRRSYGHSLAVAPWGEVLADAGQAPGVTLVDLDPARVDTARTRIPAWRHDPVIWGP</sequence>
<keyword evidence="4" id="KW-1185">Reference proteome</keyword>
<dbReference type="Gene3D" id="3.60.110.10">
    <property type="entry name" value="Carbon-nitrogen hydrolase"/>
    <property type="match status" value="1"/>
</dbReference>
<protein>
    <submittedName>
        <fullName evidence="3">Predicted amidohydrolase</fullName>
    </submittedName>
</protein>
<dbReference type="InterPro" id="IPR045254">
    <property type="entry name" value="Nit1/2_C-N_Hydrolase"/>
</dbReference>
<keyword evidence="1 3" id="KW-0378">Hydrolase</keyword>
<dbReference type="CDD" id="cd07572">
    <property type="entry name" value="nit"/>
    <property type="match status" value="1"/>
</dbReference>
<feature type="domain" description="CN hydrolase" evidence="2">
    <location>
        <begin position="2"/>
        <end position="257"/>
    </location>
</feature>
<dbReference type="SUPFAM" id="SSF56317">
    <property type="entry name" value="Carbon-nitrogen hydrolase"/>
    <property type="match status" value="1"/>
</dbReference>
<evidence type="ECO:0000313" key="4">
    <source>
        <dbReference type="Proteomes" id="UP000199125"/>
    </source>
</evidence>